<evidence type="ECO:0000313" key="1">
    <source>
        <dbReference type="EnsemblPlants" id="AET5Gv20799000.30"/>
    </source>
</evidence>
<dbReference type="EnsemblPlants" id="AET5Gv20799000.30">
    <property type="protein sequence ID" value="AET5Gv20799000.30"/>
    <property type="gene ID" value="AET5Gv20799000"/>
</dbReference>
<dbReference type="Proteomes" id="UP000015105">
    <property type="component" value="Chromosome 5D"/>
</dbReference>
<protein>
    <submittedName>
        <fullName evidence="1">Uncharacterized protein</fullName>
    </submittedName>
</protein>
<name>A0A453LJD5_AEGTS</name>
<dbReference type="Gramene" id="AET5Gv20799000.30">
    <property type="protein sequence ID" value="AET5Gv20799000.30"/>
    <property type="gene ID" value="AET5Gv20799000"/>
</dbReference>
<proteinExistence type="predicted"/>
<accession>A0A453LJD5</accession>
<organism evidence="1 2">
    <name type="scientific">Aegilops tauschii subsp. strangulata</name>
    <name type="common">Goatgrass</name>
    <dbReference type="NCBI Taxonomy" id="200361"/>
    <lineage>
        <taxon>Eukaryota</taxon>
        <taxon>Viridiplantae</taxon>
        <taxon>Streptophyta</taxon>
        <taxon>Embryophyta</taxon>
        <taxon>Tracheophyta</taxon>
        <taxon>Spermatophyta</taxon>
        <taxon>Magnoliopsida</taxon>
        <taxon>Liliopsida</taxon>
        <taxon>Poales</taxon>
        <taxon>Poaceae</taxon>
        <taxon>BOP clade</taxon>
        <taxon>Pooideae</taxon>
        <taxon>Triticodae</taxon>
        <taxon>Triticeae</taxon>
        <taxon>Triticinae</taxon>
        <taxon>Aegilops</taxon>
    </lineage>
</organism>
<reference evidence="1" key="4">
    <citation type="submission" date="2019-03" db="UniProtKB">
        <authorList>
            <consortium name="EnsemblPlants"/>
        </authorList>
    </citation>
    <scope>IDENTIFICATION</scope>
</reference>
<dbReference type="AlphaFoldDB" id="A0A453LJD5"/>
<reference evidence="2" key="1">
    <citation type="journal article" date="2014" name="Science">
        <title>Ancient hybridizations among the ancestral genomes of bread wheat.</title>
        <authorList>
            <consortium name="International Wheat Genome Sequencing Consortium,"/>
            <person name="Marcussen T."/>
            <person name="Sandve S.R."/>
            <person name="Heier L."/>
            <person name="Spannagl M."/>
            <person name="Pfeifer M."/>
            <person name="Jakobsen K.S."/>
            <person name="Wulff B.B."/>
            <person name="Steuernagel B."/>
            <person name="Mayer K.F."/>
            <person name="Olsen O.A."/>
        </authorList>
    </citation>
    <scope>NUCLEOTIDE SEQUENCE [LARGE SCALE GENOMIC DNA]</scope>
    <source>
        <strain evidence="2">cv. AL8/78</strain>
    </source>
</reference>
<sequence length="73" mass="8181">QLTSSARVTSGPRRILEMSNPHVKKPAGNSYTKFSHLVIIHSLHSVCARICHMITNNVYSLVIVHHDTNYLSV</sequence>
<reference evidence="1" key="3">
    <citation type="journal article" date="2017" name="Nature">
        <title>Genome sequence of the progenitor of the wheat D genome Aegilops tauschii.</title>
        <authorList>
            <person name="Luo M.C."/>
            <person name="Gu Y.Q."/>
            <person name="Puiu D."/>
            <person name="Wang H."/>
            <person name="Twardziok S.O."/>
            <person name="Deal K.R."/>
            <person name="Huo N."/>
            <person name="Zhu T."/>
            <person name="Wang L."/>
            <person name="Wang Y."/>
            <person name="McGuire P.E."/>
            <person name="Liu S."/>
            <person name="Long H."/>
            <person name="Ramasamy R.K."/>
            <person name="Rodriguez J.C."/>
            <person name="Van S.L."/>
            <person name="Yuan L."/>
            <person name="Wang Z."/>
            <person name="Xia Z."/>
            <person name="Xiao L."/>
            <person name="Anderson O.D."/>
            <person name="Ouyang S."/>
            <person name="Liang Y."/>
            <person name="Zimin A.V."/>
            <person name="Pertea G."/>
            <person name="Qi P."/>
            <person name="Bennetzen J.L."/>
            <person name="Dai X."/>
            <person name="Dawson M.W."/>
            <person name="Muller H.G."/>
            <person name="Kugler K."/>
            <person name="Rivarola-Duarte L."/>
            <person name="Spannagl M."/>
            <person name="Mayer K.F.X."/>
            <person name="Lu F.H."/>
            <person name="Bevan M.W."/>
            <person name="Leroy P."/>
            <person name="Li P."/>
            <person name="You F.M."/>
            <person name="Sun Q."/>
            <person name="Liu Z."/>
            <person name="Lyons E."/>
            <person name="Wicker T."/>
            <person name="Salzberg S.L."/>
            <person name="Devos K.M."/>
            <person name="Dvorak J."/>
        </authorList>
    </citation>
    <scope>NUCLEOTIDE SEQUENCE [LARGE SCALE GENOMIC DNA]</scope>
    <source>
        <strain evidence="1">cv. AL8/78</strain>
    </source>
</reference>
<reference evidence="1" key="5">
    <citation type="journal article" date="2021" name="G3 (Bethesda)">
        <title>Aegilops tauschii genome assembly Aet v5.0 features greater sequence contiguity and improved annotation.</title>
        <authorList>
            <person name="Wang L."/>
            <person name="Zhu T."/>
            <person name="Rodriguez J.C."/>
            <person name="Deal K.R."/>
            <person name="Dubcovsky J."/>
            <person name="McGuire P.E."/>
            <person name="Lux T."/>
            <person name="Spannagl M."/>
            <person name="Mayer K.F.X."/>
            <person name="Baldrich P."/>
            <person name="Meyers B.C."/>
            <person name="Huo N."/>
            <person name="Gu Y.Q."/>
            <person name="Zhou H."/>
            <person name="Devos K.M."/>
            <person name="Bennetzen J.L."/>
            <person name="Unver T."/>
            <person name="Budak H."/>
            <person name="Gulick P.J."/>
            <person name="Galiba G."/>
            <person name="Kalapos B."/>
            <person name="Nelson D.R."/>
            <person name="Li P."/>
            <person name="You F.M."/>
            <person name="Luo M.C."/>
            <person name="Dvorak J."/>
        </authorList>
    </citation>
    <scope>NUCLEOTIDE SEQUENCE [LARGE SCALE GENOMIC DNA]</scope>
    <source>
        <strain evidence="1">cv. AL8/78</strain>
    </source>
</reference>
<keyword evidence="2" id="KW-1185">Reference proteome</keyword>
<reference evidence="2" key="2">
    <citation type="journal article" date="2017" name="Nat. Plants">
        <title>The Aegilops tauschii genome reveals multiple impacts of transposons.</title>
        <authorList>
            <person name="Zhao G."/>
            <person name="Zou C."/>
            <person name="Li K."/>
            <person name="Wang K."/>
            <person name="Li T."/>
            <person name="Gao L."/>
            <person name="Zhang X."/>
            <person name="Wang H."/>
            <person name="Yang Z."/>
            <person name="Liu X."/>
            <person name="Jiang W."/>
            <person name="Mao L."/>
            <person name="Kong X."/>
            <person name="Jiao Y."/>
            <person name="Jia J."/>
        </authorList>
    </citation>
    <scope>NUCLEOTIDE SEQUENCE [LARGE SCALE GENOMIC DNA]</scope>
    <source>
        <strain evidence="2">cv. AL8/78</strain>
    </source>
</reference>
<evidence type="ECO:0000313" key="2">
    <source>
        <dbReference type="Proteomes" id="UP000015105"/>
    </source>
</evidence>